<dbReference type="GO" id="GO:0004803">
    <property type="term" value="F:transposase activity"/>
    <property type="evidence" value="ECO:0007669"/>
    <property type="project" value="InterPro"/>
</dbReference>
<keyword evidence="2" id="KW-0238">DNA-binding</keyword>
<evidence type="ECO:0000256" key="3">
    <source>
        <dbReference type="ARBA" id="ARBA00023172"/>
    </source>
</evidence>
<dbReference type="EMBL" id="UZAU01000705">
    <property type="status" value="NOT_ANNOTATED_CDS"/>
    <property type="molecule type" value="Genomic_DNA"/>
</dbReference>
<feature type="compositionally biased region" description="Polar residues" evidence="4">
    <location>
        <begin position="247"/>
        <end position="262"/>
    </location>
</feature>
<dbReference type="PANTHER" id="PTHR31973:SF187">
    <property type="entry name" value="MUTATOR TRANSPOSASE MUDRA PROTEIN"/>
    <property type="match status" value="1"/>
</dbReference>
<dbReference type="PANTHER" id="PTHR31973">
    <property type="entry name" value="POLYPROTEIN, PUTATIVE-RELATED"/>
    <property type="match status" value="1"/>
</dbReference>
<dbReference type="Gramene" id="evm.model.08.1138">
    <property type="protein sequence ID" value="cds.evm.model.08.1138"/>
    <property type="gene ID" value="evm.TU.08.1138"/>
</dbReference>
<evidence type="ECO:0000259" key="5">
    <source>
        <dbReference type="Pfam" id="PF10551"/>
    </source>
</evidence>
<evidence type="ECO:0000313" key="6">
    <source>
        <dbReference type="EnsemblPlants" id="cds.evm.model.08.1138"/>
    </source>
</evidence>
<organism evidence="6 7">
    <name type="scientific">Cannabis sativa</name>
    <name type="common">Hemp</name>
    <name type="synonym">Marijuana</name>
    <dbReference type="NCBI Taxonomy" id="3483"/>
    <lineage>
        <taxon>Eukaryota</taxon>
        <taxon>Viridiplantae</taxon>
        <taxon>Streptophyta</taxon>
        <taxon>Embryophyta</taxon>
        <taxon>Tracheophyta</taxon>
        <taxon>Spermatophyta</taxon>
        <taxon>Magnoliopsida</taxon>
        <taxon>eudicotyledons</taxon>
        <taxon>Gunneridae</taxon>
        <taxon>Pentapetalae</taxon>
        <taxon>rosids</taxon>
        <taxon>fabids</taxon>
        <taxon>Rosales</taxon>
        <taxon>Cannabaceae</taxon>
        <taxon>Cannabis</taxon>
    </lineage>
</organism>
<dbReference type="GO" id="GO:0003677">
    <property type="term" value="F:DNA binding"/>
    <property type="evidence" value="ECO:0007669"/>
    <property type="project" value="UniProtKB-KW"/>
</dbReference>
<keyword evidence="1" id="KW-0815">Transposition</keyword>
<accession>A0A803Q7Q9</accession>
<dbReference type="Proteomes" id="UP000596661">
    <property type="component" value="Chromosome 8"/>
</dbReference>
<name>A0A803Q7Q9_CANSA</name>
<reference evidence="6" key="1">
    <citation type="submission" date="2018-11" db="EMBL/GenBank/DDBJ databases">
        <authorList>
            <person name="Grassa J C."/>
        </authorList>
    </citation>
    <scope>NUCLEOTIDE SEQUENCE [LARGE SCALE GENOMIC DNA]</scope>
</reference>
<dbReference type="InterPro" id="IPR001207">
    <property type="entry name" value="Transposase_mutator"/>
</dbReference>
<feature type="compositionally biased region" description="Acidic residues" evidence="4">
    <location>
        <begin position="166"/>
        <end position="176"/>
    </location>
</feature>
<evidence type="ECO:0000256" key="4">
    <source>
        <dbReference type="SAM" id="MobiDB-lite"/>
    </source>
</evidence>
<evidence type="ECO:0000313" key="7">
    <source>
        <dbReference type="Proteomes" id="UP000596661"/>
    </source>
</evidence>
<evidence type="ECO:0000256" key="1">
    <source>
        <dbReference type="ARBA" id="ARBA00022578"/>
    </source>
</evidence>
<protein>
    <recommendedName>
        <fullName evidence="5">MULE transposase domain-containing protein</fullName>
    </recommendedName>
</protein>
<dbReference type="AlphaFoldDB" id="A0A803Q7Q9"/>
<sequence>MFFTLFGNKKYEGGKVSFYYWVEKSEMSTILIEGFAIGLGYKLPFGMLYKPKDKALKHGRMIRNNKEVNEILQQMEMRKWTVMSVYLVMPEMTHELEWKVDPTVVPHVPTAPKLKHCVIEELPPNCDVVPDVEPEVVILSDEDSSENDFEDDEDDFEDHQGGSIEEKEEYEDEDGYCTDDYITFYKNEGWDDPEVQDAGDDAPPIEIQSQPYHPNKIQSQTHVTTPIDQPTTDQPTTNQPTTDQSTINLPTVDQSTTDQPTTNEGEFEFNEEEYEQDLETERNVSKPSDPSRWWASVTKFCSQGGETNERDDGCIELEDDLASLASDDEEGSTTKIKTKMVGEKKVFERVYICLKACKDGFRNGCRPLICLDGTFLKGYCKGILLVDVGIDAENAIFLIAYAVCEKETTDSWSSFCDLLKTDLESERPNVYTFMSDKQKGLDNAVGRVFTGSDIRHCVRHLYSNFKKDFPSLLMKQMLWVVARATTIAEFDRRMIEIKEVNVAAYNWLVAKPPTEWTKA</sequence>
<feature type="compositionally biased region" description="Acidic residues" evidence="4">
    <location>
        <begin position="190"/>
        <end position="200"/>
    </location>
</feature>
<keyword evidence="7" id="KW-1185">Reference proteome</keyword>
<evidence type="ECO:0000256" key="2">
    <source>
        <dbReference type="ARBA" id="ARBA00023125"/>
    </source>
</evidence>
<dbReference type="InterPro" id="IPR018289">
    <property type="entry name" value="MULE_transposase_dom"/>
</dbReference>
<keyword evidence="3" id="KW-0233">DNA recombination</keyword>
<dbReference type="Pfam" id="PF10551">
    <property type="entry name" value="MULE"/>
    <property type="match status" value="1"/>
</dbReference>
<reference evidence="6" key="2">
    <citation type="submission" date="2021-03" db="UniProtKB">
        <authorList>
            <consortium name="EnsemblPlants"/>
        </authorList>
    </citation>
    <scope>IDENTIFICATION</scope>
</reference>
<feature type="compositionally biased region" description="Low complexity" evidence="4">
    <location>
        <begin position="224"/>
        <end position="246"/>
    </location>
</feature>
<dbReference type="PROSITE" id="PS01007">
    <property type="entry name" value="TRANSPOSASE_MUTATOR"/>
    <property type="match status" value="1"/>
</dbReference>
<dbReference type="EnsemblPlants" id="evm.model.08.1138">
    <property type="protein sequence ID" value="cds.evm.model.08.1138"/>
    <property type="gene ID" value="evm.TU.08.1138"/>
</dbReference>
<proteinExistence type="predicted"/>
<dbReference type="GO" id="GO:0006313">
    <property type="term" value="P:DNA transposition"/>
    <property type="evidence" value="ECO:0007669"/>
    <property type="project" value="InterPro"/>
</dbReference>
<feature type="region of interest" description="Disordered" evidence="4">
    <location>
        <begin position="189"/>
        <end position="269"/>
    </location>
</feature>
<feature type="compositionally biased region" description="Polar residues" evidence="4">
    <location>
        <begin position="207"/>
        <end position="223"/>
    </location>
</feature>
<feature type="region of interest" description="Disordered" evidence="4">
    <location>
        <begin position="141"/>
        <end position="176"/>
    </location>
</feature>
<feature type="domain" description="MULE transposase" evidence="5">
    <location>
        <begin position="369"/>
        <end position="464"/>
    </location>
</feature>
<feature type="compositionally biased region" description="Acidic residues" evidence="4">
    <location>
        <begin position="141"/>
        <end position="157"/>
    </location>
</feature>